<sequence>MIIDEKTIKIKVAGIAYDISVKYRSESEDLIIFLHGLGCSKDSFEDAWNHNDLTQQSLLSFDLLGFGRSEKPDEFTYSLEDHARVCEATIRSFPEDRLHIVAHSMGGAIGLLLSDDILNTVISFVNV</sequence>
<evidence type="ECO:0000313" key="2">
    <source>
        <dbReference type="EMBL" id="GAI59893.1"/>
    </source>
</evidence>
<protein>
    <recommendedName>
        <fullName evidence="1">AB hydrolase-1 domain-containing protein</fullName>
    </recommendedName>
</protein>
<reference evidence="2" key="1">
    <citation type="journal article" date="2014" name="Front. Microbiol.">
        <title>High frequency of phylogenetically diverse reductive dehalogenase-homologous genes in deep subseafloor sedimentary metagenomes.</title>
        <authorList>
            <person name="Kawai M."/>
            <person name="Futagami T."/>
            <person name="Toyoda A."/>
            <person name="Takaki Y."/>
            <person name="Nishi S."/>
            <person name="Hori S."/>
            <person name="Arai W."/>
            <person name="Tsubouchi T."/>
            <person name="Morono Y."/>
            <person name="Uchiyama I."/>
            <person name="Ito T."/>
            <person name="Fujiyama A."/>
            <person name="Inagaki F."/>
            <person name="Takami H."/>
        </authorList>
    </citation>
    <scope>NUCLEOTIDE SEQUENCE</scope>
    <source>
        <strain evidence="2">Expedition CK06-06</strain>
    </source>
</reference>
<dbReference type="SUPFAM" id="SSF53474">
    <property type="entry name" value="alpha/beta-Hydrolases"/>
    <property type="match status" value="1"/>
</dbReference>
<dbReference type="PANTHER" id="PTHR43798">
    <property type="entry name" value="MONOACYLGLYCEROL LIPASE"/>
    <property type="match status" value="1"/>
</dbReference>
<dbReference type="Pfam" id="PF00561">
    <property type="entry name" value="Abhydrolase_1"/>
    <property type="match status" value="1"/>
</dbReference>
<dbReference type="PANTHER" id="PTHR43798:SF28">
    <property type="entry name" value="AB HYDROLASE-1 DOMAIN-CONTAINING PROTEIN"/>
    <property type="match status" value="1"/>
</dbReference>
<gene>
    <name evidence="2" type="ORF">S12H4_07465</name>
</gene>
<evidence type="ECO:0000259" key="1">
    <source>
        <dbReference type="Pfam" id="PF00561"/>
    </source>
</evidence>
<name>X1PVI2_9ZZZZ</name>
<dbReference type="InterPro" id="IPR029058">
    <property type="entry name" value="AB_hydrolase_fold"/>
</dbReference>
<proteinExistence type="predicted"/>
<accession>X1PVI2</accession>
<dbReference type="Gene3D" id="3.40.50.1820">
    <property type="entry name" value="alpha/beta hydrolase"/>
    <property type="match status" value="1"/>
</dbReference>
<dbReference type="InterPro" id="IPR050266">
    <property type="entry name" value="AB_hydrolase_sf"/>
</dbReference>
<organism evidence="2">
    <name type="scientific">marine sediment metagenome</name>
    <dbReference type="NCBI Taxonomy" id="412755"/>
    <lineage>
        <taxon>unclassified sequences</taxon>
        <taxon>metagenomes</taxon>
        <taxon>ecological metagenomes</taxon>
    </lineage>
</organism>
<feature type="domain" description="AB hydrolase-1" evidence="1">
    <location>
        <begin position="30"/>
        <end position="114"/>
    </location>
</feature>
<feature type="non-terminal residue" evidence="2">
    <location>
        <position position="127"/>
    </location>
</feature>
<dbReference type="GO" id="GO:0016020">
    <property type="term" value="C:membrane"/>
    <property type="evidence" value="ECO:0007669"/>
    <property type="project" value="TreeGrafter"/>
</dbReference>
<dbReference type="EMBL" id="BARW01002758">
    <property type="protein sequence ID" value="GAI59893.1"/>
    <property type="molecule type" value="Genomic_DNA"/>
</dbReference>
<comment type="caution">
    <text evidence="2">The sequence shown here is derived from an EMBL/GenBank/DDBJ whole genome shotgun (WGS) entry which is preliminary data.</text>
</comment>
<dbReference type="AlphaFoldDB" id="X1PVI2"/>
<dbReference type="InterPro" id="IPR000073">
    <property type="entry name" value="AB_hydrolase_1"/>
</dbReference>